<keyword evidence="1" id="KW-0106">Calcium</keyword>
<evidence type="ECO:0000259" key="2">
    <source>
        <dbReference type="PROSITE" id="PS50222"/>
    </source>
</evidence>
<comment type="caution">
    <text evidence="3">The sequence shown here is derived from an EMBL/GenBank/DDBJ whole genome shotgun (WGS) entry which is preliminary data.</text>
</comment>
<evidence type="ECO:0000256" key="1">
    <source>
        <dbReference type="ARBA" id="ARBA00022837"/>
    </source>
</evidence>
<dbReference type="Gene3D" id="1.10.238.10">
    <property type="entry name" value="EF-hand"/>
    <property type="match status" value="2"/>
</dbReference>
<feature type="domain" description="EF-hand" evidence="2">
    <location>
        <begin position="101"/>
        <end position="136"/>
    </location>
</feature>
<proteinExistence type="predicted"/>
<accession>A0ABD3WBL3</accession>
<dbReference type="Pfam" id="PF13499">
    <property type="entry name" value="EF-hand_7"/>
    <property type="match status" value="1"/>
</dbReference>
<gene>
    <name evidence="3" type="ORF">ACJMK2_039302</name>
</gene>
<dbReference type="EMBL" id="JBJQND010000007">
    <property type="protein sequence ID" value="KAL3871295.1"/>
    <property type="molecule type" value="Genomic_DNA"/>
</dbReference>
<dbReference type="InterPro" id="IPR002048">
    <property type="entry name" value="EF_hand_dom"/>
</dbReference>
<dbReference type="Proteomes" id="UP001634394">
    <property type="component" value="Unassembled WGS sequence"/>
</dbReference>
<evidence type="ECO:0000313" key="3">
    <source>
        <dbReference type="EMBL" id="KAL3871295.1"/>
    </source>
</evidence>
<protein>
    <recommendedName>
        <fullName evidence="2">EF-hand domain-containing protein</fullName>
    </recommendedName>
</protein>
<sequence length="142" mass="15523">MLNMQCSVFRISVVISLTAPHTDTTQSSAATLFFASYDTIPKDGVISNAEFHKAAYTYDTNTDGTITRSEFVNVYHARLGTSQHQAEGTFDAIDLNHDGTFDDKEITAVYKVFDANGDGQITPEEFLSGFSHFSPGHVTTSV</sequence>
<dbReference type="AlphaFoldDB" id="A0ABD3WBL3"/>
<evidence type="ECO:0000313" key="4">
    <source>
        <dbReference type="Proteomes" id="UP001634394"/>
    </source>
</evidence>
<reference evidence="3 4" key="1">
    <citation type="submission" date="2024-11" db="EMBL/GenBank/DDBJ databases">
        <title>Chromosome-level genome assembly of the freshwater bivalve Anodonta woodiana.</title>
        <authorList>
            <person name="Chen X."/>
        </authorList>
    </citation>
    <scope>NUCLEOTIDE SEQUENCE [LARGE SCALE GENOMIC DNA]</scope>
    <source>
        <strain evidence="3">MN2024</strain>
        <tissue evidence="3">Gills</tissue>
    </source>
</reference>
<dbReference type="PROSITE" id="PS50222">
    <property type="entry name" value="EF_HAND_2"/>
    <property type="match status" value="2"/>
</dbReference>
<dbReference type="CDD" id="cd00051">
    <property type="entry name" value="EFh"/>
    <property type="match status" value="1"/>
</dbReference>
<organism evidence="3 4">
    <name type="scientific">Sinanodonta woodiana</name>
    <name type="common">Chinese pond mussel</name>
    <name type="synonym">Anodonta woodiana</name>
    <dbReference type="NCBI Taxonomy" id="1069815"/>
    <lineage>
        <taxon>Eukaryota</taxon>
        <taxon>Metazoa</taxon>
        <taxon>Spiralia</taxon>
        <taxon>Lophotrochozoa</taxon>
        <taxon>Mollusca</taxon>
        <taxon>Bivalvia</taxon>
        <taxon>Autobranchia</taxon>
        <taxon>Heteroconchia</taxon>
        <taxon>Palaeoheterodonta</taxon>
        <taxon>Unionida</taxon>
        <taxon>Unionoidea</taxon>
        <taxon>Unionidae</taxon>
        <taxon>Unioninae</taxon>
        <taxon>Sinanodonta</taxon>
    </lineage>
</organism>
<dbReference type="PROSITE" id="PS00018">
    <property type="entry name" value="EF_HAND_1"/>
    <property type="match status" value="1"/>
</dbReference>
<dbReference type="SMART" id="SM00054">
    <property type="entry name" value="EFh"/>
    <property type="match status" value="2"/>
</dbReference>
<dbReference type="SUPFAM" id="SSF47473">
    <property type="entry name" value="EF-hand"/>
    <property type="match status" value="1"/>
</dbReference>
<feature type="domain" description="EF-hand" evidence="2">
    <location>
        <begin position="46"/>
        <end position="81"/>
    </location>
</feature>
<keyword evidence="4" id="KW-1185">Reference proteome</keyword>
<dbReference type="InterPro" id="IPR018247">
    <property type="entry name" value="EF_Hand_1_Ca_BS"/>
</dbReference>
<dbReference type="InterPro" id="IPR011992">
    <property type="entry name" value="EF-hand-dom_pair"/>
</dbReference>
<name>A0ABD3WBL3_SINWO</name>